<reference evidence="3" key="1">
    <citation type="journal article" date="2006" name="Science">
        <title>Phytophthora genome sequences uncover evolutionary origins and mechanisms of pathogenesis.</title>
        <authorList>
            <person name="Tyler B.M."/>
            <person name="Tripathy S."/>
            <person name="Zhang X."/>
            <person name="Dehal P."/>
            <person name="Jiang R.H."/>
            <person name="Aerts A."/>
            <person name="Arredondo F.D."/>
            <person name="Baxter L."/>
            <person name="Bensasson D."/>
            <person name="Beynon J.L."/>
            <person name="Chapman J."/>
            <person name="Damasceno C.M."/>
            <person name="Dorrance A.E."/>
            <person name="Dou D."/>
            <person name="Dickerman A.W."/>
            <person name="Dubchak I.L."/>
            <person name="Garbelotto M."/>
            <person name="Gijzen M."/>
            <person name="Gordon S.G."/>
            <person name="Govers F."/>
            <person name="Grunwald N.J."/>
            <person name="Huang W."/>
            <person name="Ivors K.L."/>
            <person name="Jones R.W."/>
            <person name="Kamoun S."/>
            <person name="Krampis K."/>
            <person name="Lamour K.H."/>
            <person name="Lee M.K."/>
            <person name="McDonald W.H."/>
            <person name="Medina M."/>
            <person name="Meijer H.J."/>
            <person name="Nordberg E.K."/>
            <person name="Maclean D.J."/>
            <person name="Ospina-Giraldo M.D."/>
            <person name="Morris P.F."/>
            <person name="Phuntumart V."/>
            <person name="Putnam N.H."/>
            <person name="Rash S."/>
            <person name="Rose J.K."/>
            <person name="Sakihama Y."/>
            <person name="Salamov A.A."/>
            <person name="Savidor A."/>
            <person name="Scheuring C.F."/>
            <person name="Smith B.M."/>
            <person name="Sobral B.W."/>
            <person name="Terry A."/>
            <person name="Torto-Alalibo T.A."/>
            <person name="Win J."/>
            <person name="Xu Z."/>
            <person name="Zhang H."/>
            <person name="Grigoriev I.V."/>
            <person name="Rokhsar D.S."/>
            <person name="Boore J.L."/>
        </authorList>
    </citation>
    <scope>NUCLEOTIDE SEQUENCE [LARGE SCALE GENOMIC DNA]</scope>
    <source>
        <strain evidence="3">Pr102</strain>
    </source>
</reference>
<dbReference type="eggNOG" id="ENOG502RA6Z">
    <property type="taxonomic scope" value="Eukaryota"/>
</dbReference>
<feature type="region of interest" description="Disordered" evidence="1">
    <location>
        <begin position="61"/>
        <end position="83"/>
    </location>
</feature>
<dbReference type="AlphaFoldDB" id="H3GTS1"/>
<dbReference type="HOGENOM" id="CLU_385209_0_0_1"/>
<dbReference type="VEuPathDB" id="FungiDB:KRP22_7455"/>
<feature type="region of interest" description="Disordered" evidence="1">
    <location>
        <begin position="140"/>
        <end position="178"/>
    </location>
</feature>
<protein>
    <submittedName>
        <fullName evidence="2">Uncharacterized protein</fullName>
    </submittedName>
</protein>
<dbReference type="GO" id="GO:0005730">
    <property type="term" value="C:nucleolus"/>
    <property type="evidence" value="ECO:0000318"/>
    <property type="project" value="GO_Central"/>
</dbReference>
<dbReference type="EMBL" id="DS566047">
    <property type="status" value="NOT_ANNOTATED_CDS"/>
    <property type="molecule type" value="Genomic_DNA"/>
</dbReference>
<feature type="compositionally biased region" description="Acidic residues" evidence="1">
    <location>
        <begin position="140"/>
        <end position="168"/>
    </location>
</feature>
<feature type="compositionally biased region" description="Acidic residues" evidence="1">
    <location>
        <begin position="70"/>
        <end position="83"/>
    </location>
</feature>
<evidence type="ECO:0000256" key="1">
    <source>
        <dbReference type="SAM" id="MobiDB-lite"/>
    </source>
</evidence>
<evidence type="ECO:0000313" key="3">
    <source>
        <dbReference type="Proteomes" id="UP000005238"/>
    </source>
</evidence>
<dbReference type="EnsemblProtists" id="Phyra80559">
    <property type="protein sequence ID" value="Phyra80559"/>
    <property type="gene ID" value="Phyra80559"/>
</dbReference>
<accession>H3GTS1</accession>
<name>H3GTS1_PHYRM</name>
<keyword evidence="3" id="KW-1185">Reference proteome</keyword>
<dbReference type="InParanoid" id="H3GTS1"/>
<dbReference type="Proteomes" id="UP000005238">
    <property type="component" value="Unassembled WGS sequence"/>
</dbReference>
<reference evidence="2" key="2">
    <citation type="submission" date="2015-06" db="UniProtKB">
        <authorList>
            <consortium name="EnsemblProtists"/>
        </authorList>
    </citation>
    <scope>IDENTIFICATION</scope>
    <source>
        <strain evidence="2">Pr102</strain>
    </source>
</reference>
<evidence type="ECO:0000313" key="2">
    <source>
        <dbReference type="EnsemblProtists" id="Phyra80559"/>
    </source>
</evidence>
<sequence>MAAEPERKRQRLSSSETPLVMDVNTPAKWDFLAPWCEELRGQLVFPLNGYIRVLGPRSKREKPFRIHGEDPEEEEETIDPEKEEEDIEFALWRTREAIELLSLVATVDKKAFHMLMTQQCGLTLDDDESDEEEEELRLVEEEADFIISDSEDEENDEEENEEQDEDNTDAVNGELSDEHERDIDVYVNEWDAAEEEEDDEDDDVLVLPPDAMKVERRLEHENFVLPRFEFISLNWFLSDQEMPNTRIENWEKFCLAEYQPSEEYKKAKARILKLQADAPRNQRLVEISVSLDFSGWTDTAEELAECMTQLSTFMETVKHRNQTLEMISVEAHARSGYETAFVYRISTMSVLMSHRDNFTDLLTEQLTLDDLAEVSAVLQEKDQQATIEQQWEICEKSWLLRENTPLQFTEKEGEERIVVTGDPVGLPFDTLVELVGSNSDESNDESEANKLDVIVPGYGHCSVPRKSVVAVTTQKQEQPEGEPLRSLSLSFRADAEGVEGLIKHVGWSLRELSLSFHREMDVDAVVPTILASCPSVTKLSLCESFIDLDLFSTVYESGSDDFPTILSLNFEDVYAIGDGDGKLFMKRLGDPTTRLGKHLRELAIYAEEYGEPLDHSTLSELWVAMGKNSTLERLDIFVSRTMLSAIWKGRLRQLDGQILPPRPLPSPSKLAFLSATRPQDDKNDDEPIPAIQQLDQRVLSLIFEFAATRVVRSVLVRG</sequence>
<dbReference type="VEuPathDB" id="FungiDB:KRP23_2680"/>
<proteinExistence type="predicted"/>
<organism evidence="2 3">
    <name type="scientific">Phytophthora ramorum</name>
    <name type="common">Sudden oak death agent</name>
    <dbReference type="NCBI Taxonomy" id="164328"/>
    <lineage>
        <taxon>Eukaryota</taxon>
        <taxon>Sar</taxon>
        <taxon>Stramenopiles</taxon>
        <taxon>Oomycota</taxon>
        <taxon>Peronosporomycetes</taxon>
        <taxon>Peronosporales</taxon>
        <taxon>Peronosporaceae</taxon>
        <taxon>Phytophthora</taxon>
    </lineage>
</organism>